<dbReference type="Gene3D" id="2.160.20.10">
    <property type="entry name" value="Single-stranded right-handed beta-helix, Pectin lyase-like"/>
    <property type="match status" value="1"/>
</dbReference>
<evidence type="ECO:0000256" key="4">
    <source>
        <dbReference type="SAM" id="SignalP"/>
    </source>
</evidence>
<evidence type="ECO:0000256" key="1">
    <source>
        <dbReference type="ARBA" id="ARBA00004613"/>
    </source>
</evidence>
<gene>
    <name evidence="5" type="ORF">PVAP13_9NG642966</name>
</gene>
<feature type="chain" id="PRO_5035807997" description="Polygalacturonase" evidence="4">
    <location>
        <begin position="28"/>
        <end position="274"/>
    </location>
</feature>
<dbReference type="InterPro" id="IPR012334">
    <property type="entry name" value="Pectin_lyas_fold"/>
</dbReference>
<keyword evidence="4" id="KW-0732">Signal</keyword>
<sequence>MGLERLLLASIVAMWISPCILLPLASSEEIFPEAEGPAAESSDELWLRSGPPPRVVDVDDYGARANGCDDTEAFLAAWKEACNSSDYRSVFLVPEGKSYLLMPVSFRGPCRAISITAMIKGTLEAPSNRSVWLHRNLQEWINVRRHRSPPCPRRRDAQWERTAMVDQLVQGQQIHAMRHWPDGDLLQKMHAPGRGGSGGEGQHADARRDRLLLERACVEAVHRCAGMEPQHHAGVLLQHQPTVFSSHITPTAVSTHQLVSSVFLSHHFSSSLQH</sequence>
<evidence type="ECO:0000313" key="5">
    <source>
        <dbReference type="EMBL" id="KAG2542520.1"/>
    </source>
</evidence>
<dbReference type="Proteomes" id="UP000823388">
    <property type="component" value="Chromosome 9N"/>
</dbReference>
<dbReference type="GO" id="GO:0005576">
    <property type="term" value="C:extracellular region"/>
    <property type="evidence" value="ECO:0007669"/>
    <property type="project" value="UniProtKB-SubCell"/>
</dbReference>
<keyword evidence="3" id="KW-0961">Cell wall biogenesis/degradation</keyword>
<dbReference type="InterPro" id="IPR011050">
    <property type="entry name" value="Pectin_lyase_fold/virulence"/>
</dbReference>
<accession>A0A8T0MZD3</accession>
<name>A0A8T0MZD3_PANVG</name>
<evidence type="ECO:0000256" key="3">
    <source>
        <dbReference type="ARBA" id="ARBA00023316"/>
    </source>
</evidence>
<dbReference type="SUPFAM" id="SSF51126">
    <property type="entry name" value="Pectin lyase-like"/>
    <property type="match status" value="1"/>
</dbReference>
<dbReference type="PANTHER" id="PTHR31375">
    <property type="match status" value="1"/>
</dbReference>
<comment type="caution">
    <text evidence="5">The sequence shown here is derived from an EMBL/GenBank/DDBJ whole genome shotgun (WGS) entry which is preliminary data.</text>
</comment>
<evidence type="ECO:0008006" key="7">
    <source>
        <dbReference type="Google" id="ProtNLM"/>
    </source>
</evidence>
<keyword evidence="6" id="KW-1185">Reference proteome</keyword>
<organism evidence="5 6">
    <name type="scientific">Panicum virgatum</name>
    <name type="common">Blackwell switchgrass</name>
    <dbReference type="NCBI Taxonomy" id="38727"/>
    <lineage>
        <taxon>Eukaryota</taxon>
        <taxon>Viridiplantae</taxon>
        <taxon>Streptophyta</taxon>
        <taxon>Embryophyta</taxon>
        <taxon>Tracheophyta</taxon>
        <taxon>Spermatophyta</taxon>
        <taxon>Magnoliopsida</taxon>
        <taxon>Liliopsida</taxon>
        <taxon>Poales</taxon>
        <taxon>Poaceae</taxon>
        <taxon>PACMAD clade</taxon>
        <taxon>Panicoideae</taxon>
        <taxon>Panicodae</taxon>
        <taxon>Paniceae</taxon>
        <taxon>Panicinae</taxon>
        <taxon>Panicum</taxon>
        <taxon>Panicum sect. Hiantes</taxon>
    </lineage>
</organism>
<keyword evidence="2" id="KW-0964">Secreted</keyword>
<proteinExistence type="predicted"/>
<feature type="signal peptide" evidence="4">
    <location>
        <begin position="1"/>
        <end position="27"/>
    </location>
</feature>
<protein>
    <recommendedName>
        <fullName evidence="7">Polygalacturonase</fullName>
    </recommendedName>
</protein>
<comment type="subcellular location">
    <subcellularLocation>
        <location evidence="1">Secreted</location>
    </subcellularLocation>
</comment>
<evidence type="ECO:0000256" key="2">
    <source>
        <dbReference type="ARBA" id="ARBA00022525"/>
    </source>
</evidence>
<dbReference type="EMBL" id="CM029054">
    <property type="protein sequence ID" value="KAG2542520.1"/>
    <property type="molecule type" value="Genomic_DNA"/>
</dbReference>
<evidence type="ECO:0000313" key="6">
    <source>
        <dbReference type="Proteomes" id="UP000823388"/>
    </source>
</evidence>
<dbReference type="AlphaFoldDB" id="A0A8T0MZD3"/>
<reference evidence="5" key="1">
    <citation type="submission" date="2020-05" db="EMBL/GenBank/DDBJ databases">
        <title>WGS assembly of Panicum virgatum.</title>
        <authorList>
            <person name="Lovell J.T."/>
            <person name="Jenkins J."/>
            <person name="Shu S."/>
            <person name="Juenger T.E."/>
            <person name="Schmutz J."/>
        </authorList>
    </citation>
    <scope>NUCLEOTIDE SEQUENCE</scope>
    <source>
        <strain evidence="5">AP13</strain>
    </source>
</reference>
<dbReference type="GO" id="GO:0071555">
    <property type="term" value="P:cell wall organization"/>
    <property type="evidence" value="ECO:0007669"/>
    <property type="project" value="UniProtKB-KW"/>
</dbReference>